<sequence>MAESKSGGGSNLVLRMGREELVVRSRYEAASITNDILIALWFTAGSIMFFSPSWEYTGTWCFLAGSVELLVRPLIRLARLVHVRGMRSRTQGRDAWEAGSHESPQDF</sequence>
<organism evidence="3 4">
    <name type="scientific">Streptomonospora algeriensis</name>
    <dbReference type="NCBI Taxonomy" id="995084"/>
    <lineage>
        <taxon>Bacteria</taxon>
        <taxon>Bacillati</taxon>
        <taxon>Actinomycetota</taxon>
        <taxon>Actinomycetes</taxon>
        <taxon>Streptosporangiales</taxon>
        <taxon>Nocardiopsidaceae</taxon>
        <taxon>Streptomonospora</taxon>
    </lineage>
</organism>
<gene>
    <name evidence="3" type="ORF">ACFQZU_07165</name>
</gene>
<feature type="compositionally biased region" description="Basic and acidic residues" evidence="1">
    <location>
        <begin position="91"/>
        <end position="107"/>
    </location>
</feature>
<evidence type="ECO:0000313" key="4">
    <source>
        <dbReference type="Proteomes" id="UP001596956"/>
    </source>
</evidence>
<dbReference type="EMBL" id="JBHTHR010000148">
    <property type="protein sequence ID" value="MFD0801094.1"/>
    <property type="molecule type" value="Genomic_DNA"/>
</dbReference>
<comment type="caution">
    <text evidence="3">The sequence shown here is derived from an EMBL/GenBank/DDBJ whole genome shotgun (WGS) entry which is preliminary data.</text>
</comment>
<dbReference type="InterPro" id="IPR025424">
    <property type="entry name" value="YrhK_domain"/>
</dbReference>
<feature type="domain" description="YrhK" evidence="2">
    <location>
        <begin position="26"/>
        <end position="79"/>
    </location>
</feature>
<evidence type="ECO:0000256" key="1">
    <source>
        <dbReference type="SAM" id="MobiDB-lite"/>
    </source>
</evidence>
<evidence type="ECO:0000259" key="2">
    <source>
        <dbReference type="Pfam" id="PF14145"/>
    </source>
</evidence>
<accession>A0ABW3BE80</accession>
<dbReference type="Pfam" id="PF14145">
    <property type="entry name" value="YrhK"/>
    <property type="match status" value="1"/>
</dbReference>
<name>A0ABW3BE80_9ACTN</name>
<keyword evidence="4" id="KW-1185">Reference proteome</keyword>
<proteinExistence type="predicted"/>
<reference evidence="4" key="1">
    <citation type="journal article" date="2019" name="Int. J. Syst. Evol. Microbiol.">
        <title>The Global Catalogue of Microorganisms (GCM) 10K type strain sequencing project: providing services to taxonomists for standard genome sequencing and annotation.</title>
        <authorList>
            <consortium name="The Broad Institute Genomics Platform"/>
            <consortium name="The Broad Institute Genome Sequencing Center for Infectious Disease"/>
            <person name="Wu L."/>
            <person name="Ma J."/>
        </authorList>
    </citation>
    <scope>NUCLEOTIDE SEQUENCE [LARGE SCALE GENOMIC DNA]</scope>
    <source>
        <strain evidence="4">CCUG 63369</strain>
    </source>
</reference>
<protein>
    <submittedName>
        <fullName evidence="3">YrhK family protein</fullName>
    </submittedName>
</protein>
<dbReference type="Proteomes" id="UP001596956">
    <property type="component" value="Unassembled WGS sequence"/>
</dbReference>
<feature type="region of interest" description="Disordered" evidence="1">
    <location>
        <begin position="87"/>
        <end position="107"/>
    </location>
</feature>
<evidence type="ECO:0000313" key="3">
    <source>
        <dbReference type="EMBL" id="MFD0801094.1"/>
    </source>
</evidence>